<evidence type="ECO:0000313" key="1">
    <source>
        <dbReference type="EMBL" id="TDZ15122.1"/>
    </source>
</evidence>
<proteinExistence type="predicted"/>
<organism evidence="1 2">
    <name type="scientific">Colletotrichum orbiculare (strain 104-T / ATCC 96160 / CBS 514.97 / LARS 414 / MAFF 240422)</name>
    <name type="common">Cucumber anthracnose fungus</name>
    <name type="synonym">Colletotrichum lagenarium</name>
    <dbReference type="NCBI Taxonomy" id="1213857"/>
    <lineage>
        <taxon>Eukaryota</taxon>
        <taxon>Fungi</taxon>
        <taxon>Dikarya</taxon>
        <taxon>Ascomycota</taxon>
        <taxon>Pezizomycotina</taxon>
        <taxon>Sordariomycetes</taxon>
        <taxon>Hypocreomycetidae</taxon>
        <taxon>Glomerellales</taxon>
        <taxon>Glomerellaceae</taxon>
        <taxon>Colletotrichum</taxon>
        <taxon>Colletotrichum orbiculare species complex</taxon>
    </lineage>
</organism>
<dbReference type="AlphaFoldDB" id="A0A484FAW1"/>
<gene>
    <name evidence="1" type="ORF">Cob_v011984</name>
</gene>
<keyword evidence="2" id="KW-1185">Reference proteome</keyword>
<protein>
    <submittedName>
        <fullName evidence="1">Uncharacterized protein</fullName>
    </submittedName>
</protein>
<evidence type="ECO:0000313" key="2">
    <source>
        <dbReference type="Proteomes" id="UP000014480"/>
    </source>
</evidence>
<accession>A0A484FAW1</accession>
<dbReference type="OrthoDB" id="4825099at2759"/>
<sequence>MGNIIATILNQTGASHVQPSTLLPVYASLFLQLIHRHSLVTMQPSTFVLSAFLAATATAKIVPGCHFWVREIATGNNVLQRCLGKGWTEFPFLGGSRVEVKADQNCGLTVDSAAYTAHFDGPCDYDARE</sequence>
<comment type="caution">
    <text evidence="1">The sequence shown here is derived from an EMBL/GenBank/DDBJ whole genome shotgun (WGS) entry which is preliminary data.</text>
</comment>
<dbReference type="EMBL" id="AMCV02000043">
    <property type="protein sequence ID" value="TDZ15122.1"/>
    <property type="molecule type" value="Genomic_DNA"/>
</dbReference>
<reference evidence="2" key="1">
    <citation type="journal article" date="2013" name="New Phytol.">
        <title>Comparative genomic and transcriptomic analyses reveal the hemibiotrophic stage shift of Colletotrichum fungi.</title>
        <authorList>
            <person name="Gan P."/>
            <person name="Ikeda K."/>
            <person name="Irieda H."/>
            <person name="Narusaka M."/>
            <person name="O'Connell R.J."/>
            <person name="Narusaka Y."/>
            <person name="Takano Y."/>
            <person name="Kubo Y."/>
            <person name="Shirasu K."/>
        </authorList>
    </citation>
    <scope>NUCLEOTIDE SEQUENCE [LARGE SCALE GENOMIC DNA]</scope>
    <source>
        <strain evidence="2">104-T / ATCC 96160 / CBS 514.97 / LARS 414 / MAFF 240422</strain>
    </source>
</reference>
<name>A0A484FAW1_COLOR</name>
<dbReference type="Proteomes" id="UP000014480">
    <property type="component" value="Unassembled WGS sequence"/>
</dbReference>
<reference evidence="2" key="2">
    <citation type="journal article" date="2019" name="Mol. Plant Microbe Interact.">
        <title>Genome sequence resources for four phytopathogenic fungi from the Colletotrichum orbiculare species complex.</title>
        <authorList>
            <person name="Gan P."/>
            <person name="Tsushima A."/>
            <person name="Narusaka M."/>
            <person name="Narusaka Y."/>
            <person name="Takano Y."/>
            <person name="Kubo Y."/>
            <person name="Shirasu K."/>
        </authorList>
    </citation>
    <scope>GENOME REANNOTATION</scope>
    <source>
        <strain evidence="2">104-T / ATCC 96160 / CBS 514.97 / LARS 414 / MAFF 240422</strain>
    </source>
</reference>